<dbReference type="Proteomes" id="UP001215598">
    <property type="component" value="Unassembled WGS sequence"/>
</dbReference>
<gene>
    <name evidence="2" type="ORF">B0H16DRAFT_1455475</name>
</gene>
<organism evidence="2 3">
    <name type="scientific">Mycena metata</name>
    <dbReference type="NCBI Taxonomy" id="1033252"/>
    <lineage>
        <taxon>Eukaryota</taxon>
        <taxon>Fungi</taxon>
        <taxon>Dikarya</taxon>
        <taxon>Basidiomycota</taxon>
        <taxon>Agaricomycotina</taxon>
        <taxon>Agaricomycetes</taxon>
        <taxon>Agaricomycetidae</taxon>
        <taxon>Agaricales</taxon>
        <taxon>Marasmiineae</taxon>
        <taxon>Mycenaceae</taxon>
        <taxon>Mycena</taxon>
    </lineage>
</organism>
<dbReference type="EMBL" id="JARKIB010000031">
    <property type="protein sequence ID" value="KAJ7763045.1"/>
    <property type="molecule type" value="Genomic_DNA"/>
</dbReference>
<evidence type="ECO:0000313" key="2">
    <source>
        <dbReference type="EMBL" id="KAJ7763045.1"/>
    </source>
</evidence>
<comment type="caution">
    <text evidence="2">The sequence shown here is derived from an EMBL/GenBank/DDBJ whole genome shotgun (WGS) entry which is preliminary data.</text>
</comment>
<proteinExistence type="predicted"/>
<keyword evidence="3" id="KW-1185">Reference proteome</keyword>
<accession>A0AAD7JEM9</accession>
<sequence>MPSSLFHSIPLNRSDAVDSNGRRQRSRRSTGVCYHSVADVARKYEVSRLHSSKTTVEVVDNFGSAIASSPFRVDRCPFDTYRYMGRRSGAPPCLLSGQSEDCLLSNYRHIPDTWDDLFGPPRLGYPNLMDATQSPAAWTGIGSAMLYVWRQKTTAASLTGTFAVFLYLGNVLVLHISTPALFSLQTFNFTRPLQVETNGLPSYNFGNTSEEWSDEIVNLMERVPGSLYYLPSVLGSTGNLGLNEKWGVISGLVEFNVIDLVNRGAFNNITLYSTIPIIDSQNNHPPDVILSPPMNSTTIPVSRIQLFQCSQSLVNQTAVVDAQSRMLLSVEPGIYKKTSTWLPSNASTTQINSTTGNLFIDLMWQWGVWYYFNPPSAFTRDGDPNGANFVRVSDMYIIQKLNLHPAYINDTPSAVILHNLENTLGEIVAGMFWTRPSTTPPTFLRGNAIVTEIQTRVRLDIAAGLTASIVLALLSLPTLILKKTLQKDIPLDGTGMLHAIWLYRNNPELETELEQVEHPTDENLRQAGMVRINWAEEGLRRRKSCESF</sequence>
<feature type="region of interest" description="Disordered" evidence="1">
    <location>
        <begin position="1"/>
        <end position="30"/>
    </location>
</feature>
<reference evidence="2" key="1">
    <citation type="submission" date="2023-03" db="EMBL/GenBank/DDBJ databases">
        <title>Massive genome expansion in bonnet fungi (Mycena s.s.) driven by repeated elements and novel gene families across ecological guilds.</title>
        <authorList>
            <consortium name="Lawrence Berkeley National Laboratory"/>
            <person name="Harder C.B."/>
            <person name="Miyauchi S."/>
            <person name="Viragh M."/>
            <person name="Kuo A."/>
            <person name="Thoen E."/>
            <person name="Andreopoulos B."/>
            <person name="Lu D."/>
            <person name="Skrede I."/>
            <person name="Drula E."/>
            <person name="Henrissat B."/>
            <person name="Morin E."/>
            <person name="Kohler A."/>
            <person name="Barry K."/>
            <person name="LaButti K."/>
            <person name="Morin E."/>
            <person name="Salamov A."/>
            <person name="Lipzen A."/>
            <person name="Mereny Z."/>
            <person name="Hegedus B."/>
            <person name="Baldrian P."/>
            <person name="Stursova M."/>
            <person name="Weitz H."/>
            <person name="Taylor A."/>
            <person name="Grigoriev I.V."/>
            <person name="Nagy L.G."/>
            <person name="Martin F."/>
            <person name="Kauserud H."/>
        </authorList>
    </citation>
    <scope>NUCLEOTIDE SEQUENCE</scope>
    <source>
        <strain evidence="2">CBHHK182m</strain>
    </source>
</reference>
<evidence type="ECO:0000313" key="3">
    <source>
        <dbReference type="Proteomes" id="UP001215598"/>
    </source>
</evidence>
<evidence type="ECO:0000256" key="1">
    <source>
        <dbReference type="SAM" id="MobiDB-lite"/>
    </source>
</evidence>
<dbReference type="AlphaFoldDB" id="A0AAD7JEM9"/>
<protein>
    <submittedName>
        <fullName evidence="2">Uncharacterized protein</fullName>
    </submittedName>
</protein>
<name>A0AAD7JEM9_9AGAR</name>